<feature type="transmembrane region" description="Helical" evidence="1">
    <location>
        <begin position="47"/>
        <end position="73"/>
    </location>
</feature>
<keyword evidence="1" id="KW-0812">Transmembrane</keyword>
<keyword evidence="1" id="KW-1133">Transmembrane helix</keyword>
<protein>
    <recommendedName>
        <fullName evidence="2">Solute carrier family 3 member 2 N-terminal domain-containing protein</fullName>
    </recommendedName>
</protein>
<name>A0ABR1E7R5_NECAM</name>
<dbReference type="EMBL" id="JAVFWL010000005">
    <property type="protein sequence ID" value="KAK6758739.1"/>
    <property type="molecule type" value="Genomic_DNA"/>
</dbReference>
<proteinExistence type="predicted"/>
<evidence type="ECO:0000313" key="4">
    <source>
        <dbReference type="Proteomes" id="UP001303046"/>
    </source>
</evidence>
<keyword evidence="4" id="KW-1185">Reference proteome</keyword>
<accession>A0ABR1E7R5</accession>
<evidence type="ECO:0000313" key="3">
    <source>
        <dbReference type="EMBL" id="KAK6758739.1"/>
    </source>
</evidence>
<dbReference type="InterPro" id="IPR031984">
    <property type="entry name" value="SLC3A2_N"/>
</dbReference>
<sequence length="93" mass="10443">MSTRNGSILERDCKMSKQSDAESYLKPFIGFTAEQLKIAQQSTYWKFWRITAIVVFWLLWASMVAGAVIIIVLNNGDVPSSTTTVTPPTTKQK</sequence>
<evidence type="ECO:0000259" key="2">
    <source>
        <dbReference type="Pfam" id="PF16028"/>
    </source>
</evidence>
<dbReference type="Proteomes" id="UP001303046">
    <property type="component" value="Unassembled WGS sequence"/>
</dbReference>
<gene>
    <name evidence="3" type="primary">Necator_chrV.g20935</name>
    <name evidence="3" type="ORF">RB195_016142</name>
</gene>
<reference evidence="3 4" key="1">
    <citation type="submission" date="2023-08" db="EMBL/GenBank/DDBJ databases">
        <title>A Necator americanus chromosomal reference genome.</title>
        <authorList>
            <person name="Ilik V."/>
            <person name="Petrzelkova K.J."/>
            <person name="Pardy F."/>
            <person name="Fuh T."/>
            <person name="Niatou-Singa F.S."/>
            <person name="Gouil Q."/>
            <person name="Baker L."/>
            <person name="Ritchie M.E."/>
            <person name="Jex A.R."/>
            <person name="Gazzola D."/>
            <person name="Li H."/>
            <person name="Toshio Fujiwara R."/>
            <person name="Zhan B."/>
            <person name="Aroian R.V."/>
            <person name="Pafco B."/>
            <person name="Schwarz E.M."/>
        </authorList>
    </citation>
    <scope>NUCLEOTIDE SEQUENCE [LARGE SCALE GENOMIC DNA]</scope>
    <source>
        <strain evidence="3 4">Aroian</strain>
        <tissue evidence="3">Whole animal</tissue>
    </source>
</reference>
<dbReference type="Pfam" id="PF16028">
    <property type="entry name" value="SLC3A2_N"/>
    <property type="match status" value="1"/>
</dbReference>
<evidence type="ECO:0000256" key="1">
    <source>
        <dbReference type="SAM" id="Phobius"/>
    </source>
</evidence>
<keyword evidence="1" id="KW-0472">Membrane</keyword>
<comment type="caution">
    <text evidence="3">The sequence shown here is derived from an EMBL/GenBank/DDBJ whole genome shotgun (WGS) entry which is preliminary data.</text>
</comment>
<organism evidence="3 4">
    <name type="scientific">Necator americanus</name>
    <name type="common">Human hookworm</name>
    <dbReference type="NCBI Taxonomy" id="51031"/>
    <lineage>
        <taxon>Eukaryota</taxon>
        <taxon>Metazoa</taxon>
        <taxon>Ecdysozoa</taxon>
        <taxon>Nematoda</taxon>
        <taxon>Chromadorea</taxon>
        <taxon>Rhabditida</taxon>
        <taxon>Rhabditina</taxon>
        <taxon>Rhabditomorpha</taxon>
        <taxon>Strongyloidea</taxon>
        <taxon>Ancylostomatidae</taxon>
        <taxon>Bunostominae</taxon>
        <taxon>Necator</taxon>
    </lineage>
</organism>
<feature type="domain" description="Solute carrier family 3 member 2 N-terminal" evidence="2">
    <location>
        <begin position="22"/>
        <end position="74"/>
    </location>
</feature>